<dbReference type="InParanoid" id="A7RY86"/>
<evidence type="ECO:0000256" key="4">
    <source>
        <dbReference type="ARBA" id="ARBA00023136"/>
    </source>
</evidence>
<dbReference type="AlphaFoldDB" id="A7RY86"/>
<keyword evidence="3 6" id="KW-1133">Transmembrane helix</keyword>
<keyword evidence="2 5" id="KW-0812">Transmembrane</keyword>
<evidence type="ECO:0000256" key="3">
    <source>
        <dbReference type="ARBA" id="ARBA00022989"/>
    </source>
</evidence>
<dbReference type="InterPro" id="IPR000276">
    <property type="entry name" value="GPCR_Rhodpsn"/>
</dbReference>
<evidence type="ECO:0000259" key="7">
    <source>
        <dbReference type="PROSITE" id="PS50262"/>
    </source>
</evidence>
<dbReference type="PROSITE" id="PS00237">
    <property type="entry name" value="G_PROTEIN_RECEP_F1_1"/>
    <property type="match status" value="1"/>
</dbReference>
<feature type="transmembrane region" description="Helical" evidence="6">
    <location>
        <begin position="256"/>
        <end position="280"/>
    </location>
</feature>
<dbReference type="Pfam" id="PF00001">
    <property type="entry name" value="7tm_1"/>
    <property type="match status" value="1"/>
</dbReference>
<dbReference type="GO" id="GO:0004930">
    <property type="term" value="F:G protein-coupled receptor activity"/>
    <property type="evidence" value="ECO:0007669"/>
    <property type="project" value="UniProtKB-KW"/>
</dbReference>
<dbReference type="Gene3D" id="1.20.1070.10">
    <property type="entry name" value="Rhodopsin 7-helix transmembrane proteins"/>
    <property type="match status" value="1"/>
</dbReference>
<sequence length="288" mass="32095">MADVTPLPKKKQVVDLQKELRPISLTPVVSKVSEDLSVLNLHTSFSELLRSDILCGHGGAVGVGLVLDSAGTFPVLLDRSWSDRKSGALIKKEELVLFILFVVIAAFGLLGNLLVCLNITKNRPVRRPINWLFLNLAISDITILVFLAVMYIIVRVVSHPRGPTCDALCKFLTAGNIAWVGVVSSTCSLVCIALERFHMVFKPTRHKSLFRVVSAKRGIALSWVFGVLINIPLFVVERFDAKILFCSEAWPSSIASRYYTVTWLAVVIIIPGILMFFLYWRIIRFVAQ</sequence>
<dbReference type="InterPro" id="IPR017452">
    <property type="entry name" value="GPCR_Rhodpsn_7TM"/>
</dbReference>
<dbReference type="Proteomes" id="UP000001593">
    <property type="component" value="Unassembled WGS sequence"/>
</dbReference>
<keyword evidence="9" id="KW-1185">Reference proteome</keyword>
<feature type="transmembrane region" description="Helical" evidence="6">
    <location>
        <begin position="177"/>
        <end position="197"/>
    </location>
</feature>
<feature type="domain" description="G-protein coupled receptors family 1 profile" evidence="7">
    <location>
        <begin position="111"/>
        <end position="288"/>
    </location>
</feature>
<accession>A7RY86</accession>
<dbReference type="PRINTS" id="PR00237">
    <property type="entry name" value="GPCRRHODOPSN"/>
</dbReference>
<feature type="transmembrane region" description="Helical" evidence="6">
    <location>
        <begin position="131"/>
        <end position="157"/>
    </location>
</feature>
<dbReference type="PANTHER" id="PTHR45698:SF1">
    <property type="entry name" value="TRACE AMINE-ASSOCIATED RECEPTOR 13C-LIKE"/>
    <property type="match status" value="1"/>
</dbReference>
<comment type="similarity">
    <text evidence="5">Belongs to the G-protein coupled receptor 1 family.</text>
</comment>
<dbReference type="PhylomeDB" id="A7RY86"/>
<feature type="transmembrane region" description="Helical" evidence="6">
    <location>
        <begin position="95"/>
        <end position="119"/>
    </location>
</feature>
<reference evidence="8 9" key="1">
    <citation type="journal article" date="2007" name="Science">
        <title>Sea anemone genome reveals ancestral eumetazoan gene repertoire and genomic organization.</title>
        <authorList>
            <person name="Putnam N.H."/>
            <person name="Srivastava M."/>
            <person name="Hellsten U."/>
            <person name="Dirks B."/>
            <person name="Chapman J."/>
            <person name="Salamov A."/>
            <person name="Terry A."/>
            <person name="Shapiro H."/>
            <person name="Lindquist E."/>
            <person name="Kapitonov V.V."/>
            <person name="Jurka J."/>
            <person name="Genikhovich G."/>
            <person name="Grigoriev I.V."/>
            <person name="Lucas S.M."/>
            <person name="Steele R.E."/>
            <person name="Finnerty J.R."/>
            <person name="Technau U."/>
            <person name="Martindale M.Q."/>
            <person name="Rokhsar D.S."/>
        </authorList>
    </citation>
    <scope>NUCLEOTIDE SEQUENCE [LARGE SCALE GENOMIC DNA]</scope>
    <source>
        <strain evidence="9">CH2 X CH6</strain>
    </source>
</reference>
<evidence type="ECO:0000313" key="9">
    <source>
        <dbReference type="Proteomes" id="UP000001593"/>
    </source>
</evidence>
<evidence type="ECO:0000313" key="8">
    <source>
        <dbReference type="EMBL" id="EDO43594.1"/>
    </source>
</evidence>
<evidence type="ECO:0000256" key="6">
    <source>
        <dbReference type="SAM" id="Phobius"/>
    </source>
</evidence>
<dbReference type="STRING" id="45351.A7RY86"/>
<dbReference type="SUPFAM" id="SSF81321">
    <property type="entry name" value="Family A G protein-coupled receptor-like"/>
    <property type="match status" value="1"/>
</dbReference>
<evidence type="ECO:0000256" key="1">
    <source>
        <dbReference type="ARBA" id="ARBA00004370"/>
    </source>
</evidence>
<dbReference type="eggNOG" id="KOG3656">
    <property type="taxonomic scope" value="Eukaryota"/>
</dbReference>
<keyword evidence="4 6" id="KW-0472">Membrane</keyword>
<dbReference type="CDD" id="cd00637">
    <property type="entry name" value="7tm_classA_rhodopsin-like"/>
    <property type="match status" value="1"/>
</dbReference>
<gene>
    <name evidence="8" type="ORF">NEMVEDRAFT_v1g203910</name>
</gene>
<feature type="transmembrane region" description="Helical" evidence="6">
    <location>
        <begin position="218"/>
        <end position="236"/>
    </location>
</feature>
<protein>
    <recommendedName>
        <fullName evidence="7">G-protein coupled receptors family 1 profile domain-containing protein</fullName>
    </recommendedName>
</protein>
<name>A7RY86_NEMVE</name>
<evidence type="ECO:0000256" key="5">
    <source>
        <dbReference type="RuleBase" id="RU000688"/>
    </source>
</evidence>
<dbReference type="PROSITE" id="PS50262">
    <property type="entry name" value="G_PROTEIN_RECEP_F1_2"/>
    <property type="match status" value="1"/>
</dbReference>
<keyword evidence="5" id="KW-0297">G-protein coupled receptor</keyword>
<dbReference type="GO" id="GO:0016020">
    <property type="term" value="C:membrane"/>
    <property type="evidence" value="ECO:0007669"/>
    <property type="project" value="UniProtKB-SubCell"/>
</dbReference>
<evidence type="ECO:0000256" key="2">
    <source>
        <dbReference type="ARBA" id="ARBA00022692"/>
    </source>
</evidence>
<keyword evidence="5" id="KW-0807">Transducer</keyword>
<dbReference type="HOGENOM" id="CLU_967414_0_0_1"/>
<dbReference type="EMBL" id="DS469552">
    <property type="protein sequence ID" value="EDO43594.1"/>
    <property type="molecule type" value="Genomic_DNA"/>
</dbReference>
<keyword evidence="5" id="KW-0675">Receptor</keyword>
<organism evidence="8 9">
    <name type="scientific">Nematostella vectensis</name>
    <name type="common">Starlet sea anemone</name>
    <dbReference type="NCBI Taxonomy" id="45351"/>
    <lineage>
        <taxon>Eukaryota</taxon>
        <taxon>Metazoa</taxon>
        <taxon>Cnidaria</taxon>
        <taxon>Anthozoa</taxon>
        <taxon>Hexacorallia</taxon>
        <taxon>Actiniaria</taxon>
        <taxon>Edwardsiidae</taxon>
        <taxon>Nematostella</taxon>
    </lineage>
</organism>
<dbReference type="FunCoup" id="A7RY86">
    <property type="interactions" value="203"/>
</dbReference>
<dbReference type="PANTHER" id="PTHR45698">
    <property type="entry name" value="TRACE AMINE-ASSOCIATED RECEPTOR 19N-RELATED"/>
    <property type="match status" value="1"/>
</dbReference>
<comment type="subcellular location">
    <subcellularLocation>
        <location evidence="1">Membrane</location>
    </subcellularLocation>
</comment>
<proteinExistence type="inferred from homology"/>